<gene>
    <name evidence="1" type="ORF">NS365_22630</name>
</gene>
<dbReference type="SUPFAM" id="SSF52540">
    <property type="entry name" value="P-loop containing nucleoside triphosphate hydrolases"/>
    <property type="match status" value="1"/>
</dbReference>
<sequence>MYSLSRISLINWYLIDAKDIEIRGEAALIGPTGAGKSSIQDAIQSVITGVNQNRLNLNASASGRSSRSVLEYCLGMTGDPAEDGKPLRSSCETILALTFRNYYTEEPITVGVALSARHGDSREDVLSRFVIPGHAFSVAHVRRRVKGVSTIAPWSEIAASLRAEHPGMEEFRNSAEKFTAHMLTLMRNGATPPNPKHFLRAFSNALAFKPIFDPTLFVRDFVLEPEPLDVERVRTSIATWRELERLIADVEARHKHALRIADRFRLWAGARLSADRQRWRASA</sequence>
<dbReference type="InterPro" id="IPR027417">
    <property type="entry name" value="P-loop_NTPase"/>
</dbReference>
<evidence type="ECO:0000313" key="2">
    <source>
        <dbReference type="Proteomes" id="UP000078529"/>
    </source>
</evidence>
<evidence type="ECO:0000313" key="1">
    <source>
        <dbReference type="EMBL" id="KTR02043.1"/>
    </source>
</evidence>
<dbReference type="Gene3D" id="3.40.50.300">
    <property type="entry name" value="P-loop containing nucleotide triphosphate hydrolases"/>
    <property type="match status" value="1"/>
</dbReference>
<comment type="caution">
    <text evidence="1">The sequence shown here is derived from an EMBL/GenBank/DDBJ whole genome shotgun (WGS) entry which is preliminary data.</text>
</comment>
<reference evidence="1 2" key="1">
    <citation type="journal article" date="2016" name="Front. Microbiol.">
        <title>Genomic Resource of Rice Seed Associated Bacteria.</title>
        <authorList>
            <person name="Midha S."/>
            <person name="Bansal K."/>
            <person name="Sharma S."/>
            <person name="Kumar N."/>
            <person name="Patil P.P."/>
            <person name="Chaudhry V."/>
            <person name="Patil P.B."/>
        </authorList>
    </citation>
    <scope>NUCLEOTIDE SEQUENCE [LARGE SCALE GENOMIC DNA]</scope>
    <source>
        <strain evidence="1 2">NS365</strain>
    </source>
</reference>
<dbReference type="EMBL" id="LDQA01000096">
    <property type="protein sequence ID" value="KTR02043.1"/>
    <property type="molecule type" value="Genomic_DNA"/>
</dbReference>
<feature type="non-terminal residue" evidence="1">
    <location>
        <position position="283"/>
    </location>
</feature>
<proteinExistence type="predicted"/>
<accession>A0A175RFC6</accession>
<dbReference type="RefSeq" id="WP_275477568.1">
    <property type="nucleotide sequence ID" value="NZ_LDQA01000096.1"/>
</dbReference>
<keyword evidence="2" id="KW-1185">Reference proteome</keyword>
<name>A0A175RFC6_9HYPH</name>
<dbReference type="AlphaFoldDB" id="A0A175RFC6"/>
<dbReference type="Pfam" id="PF13555">
    <property type="entry name" value="AAA_29"/>
    <property type="match status" value="1"/>
</dbReference>
<organism evidence="1 2">
    <name type="scientific">Aureimonas ureilytica</name>
    <dbReference type="NCBI Taxonomy" id="401562"/>
    <lineage>
        <taxon>Bacteria</taxon>
        <taxon>Pseudomonadati</taxon>
        <taxon>Pseudomonadota</taxon>
        <taxon>Alphaproteobacteria</taxon>
        <taxon>Hyphomicrobiales</taxon>
        <taxon>Aurantimonadaceae</taxon>
        <taxon>Aureimonas</taxon>
    </lineage>
</organism>
<protein>
    <submittedName>
        <fullName evidence="1">ATPase</fullName>
    </submittedName>
</protein>
<dbReference type="Proteomes" id="UP000078529">
    <property type="component" value="Unassembled WGS sequence"/>
</dbReference>